<sequence length="314" mass="35069">MNPTFKQLEAFYFSIKLGSFNAAAARLHTTQSAISKRVSELETMLDGLVLHRRPAGLALTSLGHRLLPLATQSIQLRTQIEDLAGTEQTIKGVLRIGVTELIALTWFSRLIQQLHISHPELRLEPLVESGVTLFRKVESGRLDLAIMAGTYWKNGYTTVRVGQTQDYWMAGAHVCIPNRPLQPAEFANYPVLEQVEDSAKNRFYAAWRAENGFVFGPVFTTNSLVVRREMVACGLGISQMPLDYVRQDIDSGVLKIVRSNPMPPETIYSAVCHEDNRSPAIDLVISKAIELCDFSCRPEYPSADNDLNPTIPLR</sequence>
<reference evidence="6 7" key="1">
    <citation type="submission" date="2017-05" db="EMBL/GenBank/DDBJ databases">
        <title>Complete and WGS of Bordetella genogroups.</title>
        <authorList>
            <person name="Spilker T."/>
            <person name="LiPuma J."/>
        </authorList>
    </citation>
    <scope>NUCLEOTIDE SEQUENCE [LARGE SCALE GENOMIC DNA]</scope>
    <source>
        <strain evidence="6 7">AU9919</strain>
    </source>
</reference>
<organism evidence="6 7">
    <name type="scientific">Bordetella genomosp. 4</name>
    <dbReference type="NCBI Taxonomy" id="463044"/>
    <lineage>
        <taxon>Bacteria</taxon>
        <taxon>Pseudomonadati</taxon>
        <taxon>Pseudomonadota</taxon>
        <taxon>Betaproteobacteria</taxon>
        <taxon>Burkholderiales</taxon>
        <taxon>Alcaligenaceae</taxon>
        <taxon>Bordetella</taxon>
    </lineage>
</organism>
<dbReference type="GO" id="GO:0003700">
    <property type="term" value="F:DNA-binding transcription factor activity"/>
    <property type="evidence" value="ECO:0007669"/>
    <property type="project" value="InterPro"/>
</dbReference>
<evidence type="ECO:0000256" key="3">
    <source>
        <dbReference type="ARBA" id="ARBA00023125"/>
    </source>
</evidence>
<keyword evidence="2" id="KW-0805">Transcription regulation</keyword>
<dbReference type="RefSeq" id="WP_094837619.1">
    <property type="nucleotide sequence ID" value="NZ_NEVQ01000012.1"/>
</dbReference>
<dbReference type="Pfam" id="PF00126">
    <property type="entry name" value="HTH_1"/>
    <property type="match status" value="1"/>
</dbReference>
<dbReference type="CDD" id="cd05466">
    <property type="entry name" value="PBP2_LTTR_substrate"/>
    <property type="match status" value="1"/>
</dbReference>
<comment type="caution">
    <text evidence="6">The sequence shown here is derived from an EMBL/GenBank/DDBJ whole genome shotgun (WGS) entry which is preliminary data.</text>
</comment>
<feature type="domain" description="HTH lysR-type" evidence="5">
    <location>
        <begin position="3"/>
        <end position="60"/>
    </location>
</feature>
<dbReference type="PANTHER" id="PTHR30126">
    <property type="entry name" value="HTH-TYPE TRANSCRIPTIONAL REGULATOR"/>
    <property type="match status" value="1"/>
</dbReference>
<evidence type="ECO:0000313" key="7">
    <source>
        <dbReference type="Proteomes" id="UP000216885"/>
    </source>
</evidence>
<dbReference type="InterPro" id="IPR036390">
    <property type="entry name" value="WH_DNA-bd_sf"/>
</dbReference>
<evidence type="ECO:0000259" key="5">
    <source>
        <dbReference type="PROSITE" id="PS50931"/>
    </source>
</evidence>
<gene>
    <name evidence="6" type="ORF">CAL20_08305</name>
</gene>
<dbReference type="PANTHER" id="PTHR30126:SF77">
    <property type="entry name" value="TRANSCRIPTIONAL REGULATORY PROTEIN"/>
    <property type="match status" value="1"/>
</dbReference>
<accession>A0A261U639</accession>
<dbReference type="Pfam" id="PF03466">
    <property type="entry name" value="LysR_substrate"/>
    <property type="match status" value="1"/>
</dbReference>
<keyword evidence="7" id="KW-1185">Reference proteome</keyword>
<dbReference type="Gene3D" id="3.40.190.10">
    <property type="entry name" value="Periplasmic binding protein-like II"/>
    <property type="match status" value="2"/>
</dbReference>
<keyword evidence="4" id="KW-0804">Transcription</keyword>
<evidence type="ECO:0000313" key="6">
    <source>
        <dbReference type="EMBL" id="OZI57396.1"/>
    </source>
</evidence>
<dbReference type="PROSITE" id="PS50931">
    <property type="entry name" value="HTH_LYSR"/>
    <property type="match status" value="1"/>
</dbReference>
<dbReference type="SUPFAM" id="SSF53850">
    <property type="entry name" value="Periplasmic binding protein-like II"/>
    <property type="match status" value="1"/>
</dbReference>
<dbReference type="Gene3D" id="1.10.10.10">
    <property type="entry name" value="Winged helix-like DNA-binding domain superfamily/Winged helix DNA-binding domain"/>
    <property type="match status" value="1"/>
</dbReference>
<dbReference type="InterPro" id="IPR036388">
    <property type="entry name" value="WH-like_DNA-bd_sf"/>
</dbReference>
<evidence type="ECO:0000256" key="1">
    <source>
        <dbReference type="ARBA" id="ARBA00009437"/>
    </source>
</evidence>
<evidence type="ECO:0000256" key="2">
    <source>
        <dbReference type="ARBA" id="ARBA00023015"/>
    </source>
</evidence>
<keyword evidence="3" id="KW-0238">DNA-binding</keyword>
<proteinExistence type="inferred from homology"/>
<dbReference type="SUPFAM" id="SSF46785">
    <property type="entry name" value="Winged helix' DNA-binding domain"/>
    <property type="match status" value="1"/>
</dbReference>
<dbReference type="InterPro" id="IPR000847">
    <property type="entry name" value="LysR_HTH_N"/>
</dbReference>
<dbReference type="Proteomes" id="UP000216885">
    <property type="component" value="Unassembled WGS sequence"/>
</dbReference>
<dbReference type="AlphaFoldDB" id="A0A261U639"/>
<dbReference type="GO" id="GO:0000976">
    <property type="term" value="F:transcription cis-regulatory region binding"/>
    <property type="evidence" value="ECO:0007669"/>
    <property type="project" value="TreeGrafter"/>
</dbReference>
<dbReference type="InterPro" id="IPR005119">
    <property type="entry name" value="LysR_subst-bd"/>
</dbReference>
<dbReference type="EMBL" id="NEVQ01000012">
    <property type="protein sequence ID" value="OZI57396.1"/>
    <property type="molecule type" value="Genomic_DNA"/>
</dbReference>
<evidence type="ECO:0000256" key="4">
    <source>
        <dbReference type="ARBA" id="ARBA00023163"/>
    </source>
</evidence>
<comment type="similarity">
    <text evidence="1">Belongs to the LysR transcriptional regulatory family.</text>
</comment>
<protein>
    <submittedName>
        <fullName evidence="6">LysR family transcriptional regulator</fullName>
    </submittedName>
</protein>
<name>A0A261U639_9BORD</name>